<dbReference type="EMBL" id="JAUSUI010000004">
    <property type="protein sequence ID" value="MDQ0302954.1"/>
    <property type="molecule type" value="Genomic_DNA"/>
</dbReference>
<gene>
    <name evidence="2" type="ORF">J2S75_001984</name>
</gene>
<name>A0ABU0BAT9_9HYPH</name>
<dbReference type="Pfam" id="PF02515">
    <property type="entry name" value="CoA_transf_3"/>
    <property type="match status" value="1"/>
</dbReference>
<sequence length="412" mass="44086">MPLPSAPLSGVRVLDFGHTVMGPSCGLILADMGAEVIKVEPAPKGDPTRDLRGFGMGYFGYLNRNKRSIAVDAKTEEGRAIILRLCDSADVLIENFGPGTMDRLGLGFAALHARNPRLIYASLKGFLDGPYSQRLALDEVVQMMSGLAFMTGPTGRPLRAGTSVVDITGGLFGVIGILLALRRRDATGEGEEVRTALFETAVFLMGQHLCYAARTGVAIPPMPERVSAWAVYDVFQLRDGKQLFVGITSDNHWQRFCRAMGRPELLDDAELATNNQRIAARPRLMALLVEMFANLDLPAATALCESAHIPFSPIARPEDLFTDPHLAATGGLMETELPDGTVTALPRTPIQMQGLPERVLSDPPLVGEDARAVLAGIGYGAQEIEALIGAGIVRADTRPPPNATRAAHNGAA</sequence>
<comment type="caution">
    <text evidence="2">The sequence shown here is derived from an EMBL/GenBank/DDBJ whole genome shotgun (WGS) entry which is preliminary data.</text>
</comment>
<dbReference type="RefSeq" id="WP_307019680.1">
    <property type="nucleotide sequence ID" value="NZ_JAUSUI010000004.1"/>
</dbReference>
<accession>A0ABU0BAT9</accession>
<dbReference type="Proteomes" id="UP001224682">
    <property type="component" value="Unassembled WGS sequence"/>
</dbReference>
<dbReference type="InterPro" id="IPR050483">
    <property type="entry name" value="CoA-transferase_III_domain"/>
</dbReference>
<keyword evidence="3" id="KW-1185">Reference proteome</keyword>
<evidence type="ECO:0000313" key="2">
    <source>
        <dbReference type="EMBL" id="MDQ0302954.1"/>
    </source>
</evidence>
<keyword evidence="1" id="KW-0808">Transferase</keyword>
<dbReference type="InterPro" id="IPR044855">
    <property type="entry name" value="CoA-Trfase_III_dom3_sf"/>
</dbReference>
<protein>
    <submittedName>
        <fullName evidence="2">Crotonobetainyl-CoA:carnitine CoA-transferase CaiB-like acyl-CoA transferase</fullName>
    </submittedName>
</protein>
<dbReference type="PANTHER" id="PTHR48207:SF3">
    <property type="entry name" value="SUCCINATE--HYDROXYMETHYLGLUTARATE COA-TRANSFERASE"/>
    <property type="match status" value="1"/>
</dbReference>
<reference evidence="2 3" key="1">
    <citation type="submission" date="2023-07" db="EMBL/GenBank/DDBJ databases">
        <title>Genomic Encyclopedia of Type Strains, Phase IV (KMG-IV): sequencing the most valuable type-strain genomes for metagenomic binning, comparative biology and taxonomic classification.</title>
        <authorList>
            <person name="Goeker M."/>
        </authorList>
    </citation>
    <scope>NUCLEOTIDE SEQUENCE [LARGE SCALE GENOMIC DNA]</scope>
    <source>
        <strain evidence="2 3">DSM 2457</strain>
    </source>
</reference>
<evidence type="ECO:0000256" key="1">
    <source>
        <dbReference type="ARBA" id="ARBA00022679"/>
    </source>
</evidence>
<dbReference type="Gene3D" id="3.40.50.10540">
    <property type="entry name" value="Crotonobetainyl-coa:carnitine coa-transferase, domain 1"/>
    <property type="match status" value="1"/>
</dbReference>
<proteinExistence type="predicted"/>
<dbReference type="PANTHER" id="PTHR48207">
    <property type="entry name" value="SUCCINATE--HYDROXYMETHYLGLUTARATE COA-TRANSFERASE"/>
    <property type="match status" value="1"/>
</dbReference>
<dbReference type="InterPro" id="IPR003673">
    <property type="entry name" value="CoA-Trfase_fam_III"/>
</dbReference>
<dbReference type="SUPFAM" id="SSF89796">
    <property type="entry name" value="CoA-transferase family III (CaiB/BaiF)"/>
    <property type="match status" value="1"/>
</dbReference>
<organism evidence="2 3">
    <name type="scientific">Ancylobacter polymorphus</name>
    <dbReference type="NCBI Taxonomy" id="223390"/>
    <lineage>
        <taxon>Bacteria</taxon>
        <taxon>Pseudomonadati</taxon>
        <taxon>Pseudomonadota</taxon>
        <taxon>Alphaproteobacteria</taxon>
        <taxon>Hyphomicrobiales</taxon>
        <taxon>Xanthobacteraceae</taxon>
        <taxon>Ancylobacter</taxon>
    </lineage>
</organism>
<dbReference type="InterPro" id="IPR023606">
    <property type="entry name" value="CoA-Trfase_III_dom_1_sf"/>
</dbReference>
<evidence type="ECO:0000313" key="3">
    <source>
        <dbReference type="Proteomes" id="UP001224682"/>
    </source>
</evidence>
<dbReference type="Gene3D" id="3.30.1540.10">
    <property type="entry name" value="formyl-coa transferase, domain 3"/>
    <property type="match status" value="1"/>
</dbReference>